<feature type="signal peptide" evidence="1">
    <location>
        <begin position="1"/>
        <end position="17"/>
    </location>
</feature>
<sequence length="68" mass="7226">MLIVVLGVLLTLQPTVTKIATGTLMCGDKPYPNAKVQLEGTDSKVRVIEDPLLRLEGSVCEGFPLGDA</sequence>
<evidence type="ECO:0000313" key="3">
    <source>
        <dbReference type="Proteomes" id="UP000271162"/>
    </source>
</evidence>
<reference evidence="2 3" key="2">
    <citation type="submission" date="2018-11" db="EMBL/GenBank/DDBJ databases">
        <authorList>
            <consortium name="Pathogen Informatics"/>
        </authorList>
    </citation>
    <scope>NUCLEOTIDE SEQUENCE [LARGE SCALE GENOMIC DNA]</scope>
</reference>
<keyword evidence="3" id="KW-1185">Reference proteome</keyword>
<dbReference type="Proteomes" id="UP000271162">
    <property type="component" value="Unassembled WGS sequence"/>
</dbReference>
<organism evidence="4">
    <name type="scientific">Nippostrongylus brasiliensis</name>
    <name type="common">Rat hookworm</name>
    <dbReference type="NCBI Taxonomy" id="27835"/>
    <lineage>
        <taxon>Eukaryota</taxon>
        <taxon>Metazoa</taxon>
        <taxon>Ecdysozoa</taxon>
        <taxon>Nematoda</taxon>
        <taxon>Chromadorea</taxon>
        <taxon>Rhabditida</taxon>
        <taxon>Rhabditina</taxon>
        <taxon>Rhabditomorpha</taxon>
        <taxon>Strongyloidea</taxon>
        <taxon>Heligmosomidae</taxon>
        <taxon>Nippostrongylus</taxon>
    </lineage>
</organism>
<feature type="chain" id="PRO_5043125411" evidence="1">
    <location>
        <begin position="18"/>
        <end position="68"/>
    </location>
</feature>
<evidence type="ECO:0000256" key="1">
    <source>
        <dbReference type="SAM" id="SignalP"/>
    </source>
</evidence>
<dbReference type="EMBL" id="UYSL01020932">
    <property type="protein sequence ID" value="VDL76651.1"/>
    <property type="molecule type" value="Genomic_DNA"/>
</dbReference>
<dbReference type="WBParaSite" id="NBR_0001306101-mRNA-1">
    <property type="protein sequence ID" value="NBR_0001306101-mRNA-1"/>
    <property type="gene ID" value="NBR_0001306101"/>
</dbReference>
<keyword evidence="1" id="KW-0732">Signal</keyword>
<evidence type="ECO:0000313" key="4">
    <source>
        <dbReference type="WBParaSite" id="NBR_0001306101-mRNA-1"/>
    </source>
</evidence>
<evidence type="ECO:0000313" key="2">
    <source>
        <dbReference type="EMBL" id="VDL76651.1"/>
    </source>
</evidence>
<reference evidence="4" key="1">
    <citation type="submission" date="2017-02" db="UniProtKB">
        <authorList>
            <consortium name="WormBaseParasite"/>
        </authorList>
    </citation>
    <scope>IDENTIFICATION</scope>
</reference>
<proteinExistence type="predicted"/>
<dbReference type="AlphaFoldDB" id="A0A0N4Y9Q2"/>
<protein>
    <submittedName>
        <fullName evidence="4">Transthyretin-like family protein</fullName>
    </submittedName>
</protein>
<gene>
    <name evidence="2" type="ORF">NBR_LOCUS13062</name>
</gene>
<accession>A0A0N4Y9Q2</accession>
<name>A0A0N4Y9Q2_NIPBR</name>